<evidence type="ECO:0000313" key="3">
    <source>
        <dbReference type="Proteomes" id="UP000306196"/>
    </source>
</evidence>
<dbReference type="EMBL" id="VAUV01000006">
    <property type="protein sequence ID" value="TLD70968.1"/>
    <property type="molecule type" value="Genomic_DNA"/>
</dbReference>
<comment type="caution">
    <text evidence="2">The sequence shown here is derived from an EMBL/GenBank/DDBJ whole genome shotgun (WGS) entry which is preliminary data.</text>
</comment>
<keyword evidence="3" id="KW-1185">Reference proteome</keyword>
<proteinExistence type="predicted"/>
<reference evidence="2 3" key="1">
    <citation type="submission" date="2019-05" db="EMBL/GenBank/DDBJ databases">
        <title>Verrucobacter flavum gen. nov., sp. nov. a new member of the family Verrucomicrobiaceae.</title>
        <authorList>
            <person name="Szuroczki S."/>
            <person name="Abbaszade G."/>
            <person name="Szabo A."/>
            <person name="Felfoldi T."/>
            <person name="Schumann P."/>
            <person name="Boka K."/>
            <person name="Keki Z."/>
            <person name="Toumi M."/>
            <person name="Toth E."/>
        </authorList>
    </citation>
    <scope>NUCLEOTIDE SEQUENCE [LARGE SCALE GENOMIC DNA]</scope>
    <source>
        <strain evidence="2 3">MG-N-17</strain>
    </source>
</reference>
<dbReference type="Proteomes" id="UP000306196">
    <property type="component" value="Unassembled WGS sequence"/>
</dbReference>
<accession>A0A5R8KF88</accession>
<evidence type="ECO:0000256" key="1">
    <source>
        <dbReference type="SAM" id="Phobius"/>
    </source>
</evidence>
<dbReference type="NCBIfam" id="TIGR02596">
    <property type="entry name" value="Verru_Chthon cassette protein D"/>
    <property type="match status" value="1"/>
</dbReference>
<organism evidence="2 3">
    <name type="scientific">Phragmitibacter flavus</name>
    <dbReference type="NCBI Taxonomy" id="2576071"/>
    <lineage>
        <taxon>Bacteria</taxon>
        <taxon>Pseudomonadati</taxon>
        <taxon>Verrucomicrobiota</taxon>
        <taxon>Verrucomicrobiia</taxon>
        <taxon>Verrucomicrobiales</taxon>
        <taxon>Verrucomicrobiaceae</taxon>
        <taxon>Phragmitibacter</taxon>
    </lineage>
</organism>
<feature type="transmembrane region" description="Helical" evidence="1">
    <location>
        <begin position="20"/>
        <end position="40"/>
    </location>
</feature>
<keyword evidence="1" id="KW-1133">Transmembrane helix</keyword>
<dbReference type="SUPFAM" id="SSF54523">
    <property type="entry name" value="Pili subunits"/>
    <property type="match status" value="1"/>
</dbReference>
<sequence>MKQVNPSIVRRSLRGSAFTLVELLVVIVIITLLLALIVPVTSGISKANQISMGIQTVVDSLSIARQTALSQNRVVEVRFYKYASEERLSTDQEVAALQVFVFDETNTIAKPVAEVQYLPNGAVINDDATYSTLMQASRLKDWPNTADPKLPLPRGIGTDYTAYRLRFRPDGATDLGAGTWFLTVHGANEEGSPPPNHAAIQIDPYNGSLRLYRPG</sequence>
<dbReference type="OrthoDB" id="194483at2"/>
<gene>
    <name evidence="2" type="primary">vccD</name>
    <name evidence="2" type="ORF">FEM03_08595</name>
</gene>
<dbReference type="Pfam" id="PF07963">
    <property type="entry name" value="N_methyl"/>
    <property type="match status" value="1"/>
</dbReference>
<dbReference type="NCBIfam" id="TIGR02532">
    <property type="entry name" value="IV_pilin_GFxxxE"/>
    <property type="match status" value="1"/>
</dbReference>
<dbReference type="Gene3D" id="3.30.700.10">
    <property type="entry name" value="Glycoprotein, Type 4 Pilin"/>
    <property type="match status" value="1"/>
</dbReference>
<dbReference type="InterPro" id="IPR019836">
    <property type="entry name" value="Verru/Chthon_D"/>
</dbReference>
<dbReference type="InterPro" id="IPR012902">
    <property type="entry name" value="N_methyl_site"/>
</dbReference>
<protein>
    <submittedName>
        <fullName evidence="2">Verru_Chthon cassette protein D</fullName>
    </submittedName>
</protein>
<keyword evidence="1" id="KW-0812">Transmembrane</keyword>
<evidence type="ECO:0000313" key="2">
    <source>
        <dbReference type="EMBL" id="TLD70968.1"/>
    </source>
</evidence>
<dbReference type="InterPro" id="IPR045584">
    <property type="entry name" value="Pilin-like"/>
</dbReference>
<dbReference type="AlphaFoldDB" id="A0A5R8KF88"/>
<keyword evidence="1" id="KW-0472">Membrane</keyword>
<dbReference type="RefSeq" id="WP_138085797.1">
    <property type="nucleotide sequence ID" value="NZ_VAUV01000006.1"/>
</dbReference>
<name>A0A5R8KF88_9BACT</name>